<evidence type="ECO:0000256" key="1">
    <source>
        <dbReference type="SAM" id="MobiDB-lite"/>
    </source>
</evidence>
<gene>
    <name evidence="2" type="ORF">PIB30_101786</name>
</gene>
<dbReference type="Proteomes" id="UP001341840">
    <property type="component" value="Unassembled WGS sequence"/>
</dbReference>
<feature type="non-terminal residue" evidence="2">
    <location>
        <position position="118"/>
    </location>
</feature>
<accession>A0ABU6WVS1</accession>
<evidence type="ECO:0000313" key="3">
    <source>
        <dbReference type="Proteomes" id="UP001341840"/>
    </source>
</evidence>
<sequence>MPTHYPGWLTKEYADWWAVACRCRFLSPDCLLQHPRGAQLPDDVPPATTQARDPIVLPRDAPARGRRARMQHPDIRQKGEGTSTGGWSDAQPGGDDGDEEAEYHRQEDIPEGAGVEHD</sequence>
<organism evidence="2 3">
    <name type="scientific">Stylosanthes scabra</name>
    <dbReference type="NCBI Taxonomy" id="79078"/>
    <lineage>
        <taxon>Eukaryota</taxon>
        <taxon>Viridiplantae</taxon>
        <taxon>Streptophyta</taxon>
        <taxon>Embryophyta</taxon>
        <taxon>Tracheophyta</taxon>
        <taxon>Spermatophyta</taxon>
        <taxon>Magnoliopsida</taxon>
        <taxon>eudicotyledons</taxon>
        <taxon>Gunneridae</taxon>
        <taxon>Pentapetalae</taxon>
        <taxon>rosids</taxon>
        <taxon>fabids</taxon>
        <taxon>Fabales</taxon>
        <taxon>Fabaceae</taxon>
        <taxon>Papilionoideae</taxon>
        <taxon>50 kb inversion clade</taxon>
        <taxon>dalbergioids sensu lato</taxon>
        <taxon>Dalbergieae</taxon>
        <taxon>Pterocarpus clade</taxon>
        <taxon>Stylosanthes</taxon>
    </lineage>
</organism>
<dbReference type="EMBL" id="JASCZI010184271">
    <property type="protein sequence ID" value="MED6190035.1"/>
    <property type="molecule type" value="Genomic_DNA"/>
</dbReference>
<proteinExistence type="predicted"/>
<evidence type="ECO:0000313" key="2">
    <source>
        <dbReference type="EMBL" id="MED6190035.1"/>
    </source>
</evidence>
<feature type="compositionally biased region" description="Basic and acidic residues" evidence="1">
    <location>
        <begin position="102"/>
        <end position="118"/>
    </location>
</feature>
<feature type="region of interest" description="Disordered" evidence="1">
    <location>
        <begin position="34"/>
        <end position="118"/>
    </location>
</feature>
<name>A0ABU6WVS1_9FABA</name>
<protein>
    <submittedName>
        <fullName evidence="2">Uncharacterized protein</fullName>
    </submittedName>
</protein>
<keyword evidence="3" id="KW-1185">Reference proteome</keyword>
<reference evidence="2 3" key="1">
    <citation type="journal article" date="2023" name="Plants (Basel)">
        <title>Bridging the Gap: Combining Genomics and Transcriptomics Approaches to Understand Stylosanthes scabra, an Orphan Legume from the Brazilian Caatinga.</title>
        <authorList>
            <person name="Ferreira-Neto J.R.C."/>
            <person name="da Silva M.D."/>
            <person name="Binneck E."/>
            <person name="de Melo N.F."/>
            <person name="da Silva R.H."/>
            <person name="de Melo A.L.T.M."/>
            <person name="Pandolfi V."/>
            <person name="Bustamante F.O."/>
            <person name="Brasileiro-Vidal A.C."/>
            <person name="Benko-Iseppon A.M."/>
        </authorList>
    </citation>
    <scope>NUCLEOTIDE SEQUENCE [LARGE SCALE GENOMIC DNA]</scope>
    <source>
        <tissue evidence="2">Leaves</tissue>
    </source>
</reference>
<comment type="caution">
    <text evidence="2">The sequence shown here is derived from an EMBL/GenBank/DDBJ whole genome shotgun (WGS) entry which is preliminary data.</text>
</comment>